<dbReference type="Proteomes" id="UP000033881">
    <property type="component" value="Unassembled WGS sequence"/>
</dbReference>
<dbReference type="AlphaFoldDB" id="A0A0G0PPE0"/>
<evidence type="ECO:0000313" key="2">
    <source>
        <dbReference type="Proteomes" id="UP000033881"/>
    </source>
</evidence>
<name>A0A0G0PPE0_9BACT</name>
<protein>
    <submittedName>
        <fullName evidence="1">Uncharacterized protein</fullName>
    </submittedName>
</protein>
<evidence type="ECO:0000313" key="1">
    <source>
        <dbReference type="EMBL" id="KKR00035.1"/>
    </source>
</evidence>
<proteinExistence type="predicted"/>
<organism evidence="1 2">
    <name type="scientific">Candidatus Woesebacteria bacterium GW2011_GWB1_39_12</name>
    <dbReference type="NCBI Taxonomy" id="1618574"/>
    <lineage>
        <taxon>Bacteria</taxon>
        <taxon>Candidatus Woeseibacteriota</taxon>
    </lineage>
</organism>
<dbReference type="EMBL" id="LBWB01000018">
    <property type="protein sequence ID" value="KKR00035.1"/>
    <property type="molecule type" value="Genomic_DNA"/>
</dbReference>
<comment type="caution">
    <text evidence="1">The sequence shown here is derived from an EMBL/GenBank/DDBJ whole genome shotgun (WGS) entry which is preliminary data.</text>
</comment>
<accession>A0A0G0PPE0</accession>
<dbReference type="STRING" id="1618574.UT24_C0018G0017"/>
<gene>
    <name evidence="1" type="ORF">UT24_C0018G0017</name>
</gene>
<sequence length="66" mass="7715">MSNNEFQLDEDLEELIRNIENDKPIRISKISDAMKNMATAVREMAGIIRSLEEDVLRYEEELEGEE</sequence>
<reference evidence="1 2" key="1">
    <citation type="journal article" date="2015" name="Nature">
        <title>rRNA introns, odd ribosomes, and small enigmatic genomes across a large radiation of phyla.</title>
        <authorList>
            <person name="Brown C.T."/>
            <person name="Hug L.A."/>
            <person name="Thomas B.C."/>
            <person name="Sharon I."/>
            <person name="Castelle C.J."/>
            <person name="Singh A."/>
            <person name="Wilkins M.J."/>
            <person name="Williams K.H."/>
            <person name="Banfield J.F."/>
        </authorList>
    </citation>
    <scope>NUCLEOTIDE SEQUENCE [LARGE SCALE GENOMIC DNA]</scope>
</reference>